<evidence type="ECO:0000313" key="3">
    <source>
        <dbReference type="Proteomes" id="UP001628156"/>
    </source>
</evidence>
<protein>
    <recommendedName>
        <fullName evidence="4">Transmembrane protein</fullName>
    </recommendedName>
</protein>
<gene>
    <name evidence="2" type="ORF">ENUP19_0259G0058</name>
</gene>
<keyword evidence="1" id="KW-0472">Membrane</keyword>
<feature type="transmembrane region" description="Helical" evidence="1">
    <location>
        <begin position="393"/>
        <end position="413"/>
    </location>
</feature>
<feature type="transmembrane region" description="Helical" evidence="1">
    <location>
        <begin position="341"/>
        <end position="360"/>
    </location>
</feature>
<dbReference type="Gene3D" id="3.40.50.720">
    <property type="entry name" value="NAD(P)-binding Rossmann-like Domain"/>
    <property type="match status" value="1"/>
</dbReference>
<dbReference type="Proteomes" id="UP001628156">
    <property type="component" value="Unassembled WGS sequence"/>
</dbReference>
<dbReference type="SUPFAM" id="SSF52283">
    <property type="entry name" value="Formate/glycerate dehydrogenase catalytic domain-like"/>
    <property type="match status" value="1"/>
</dbReference>
<evidence type="ECO:0000256" key="1">
    <source>
        <dbReference type="SAM" id="Phobius"/>
    </source>
</evidence>
<feature type="transmembrane region" description="Helical" evidence="1">
    <location>
        <begin position="433"/>
        <end position="455"/>
    </location>
</feature>
<keyword evidence="1" id="KW-1133">Transmembrane helix</keyword>
<name>A0ABQ0DS94_9EUKA</name>
<sequence length="461" mass="52912">MQTTKKDILIPLEEIQVPTRNIQGLKVGFLKSPEGWCSCIPQTILLLQRYGYDIYIENNISENWKNEDYEKYLCNIQERKTVISICDVIISFYFDGQDISYFHHDQIIITERQILTENFQQQLLDSGVEVITLDTIPFQKEYLSYSSTYAKESGKGKGIGLISIDELGIVSSNYKYQALITEPKNVSLVSCAEILHRFNISLTTMSTNPDIIITDKPFLNSQYKRGTIIIPITNEQLQFDQTKYTIIQTTNNKIINKHISLSLSFTIMNFLKYCRFNGFFNKEDKLSSFYSLTNNQKLSYTQQTELIKELQPQLKEVDIDETSPKENVFLSFIRRYFNKSYLGLIIVITFLILITVWGSFQNSIENTIKDPILICVLSCVVGAFMARRISPSIHIPTVLLLLSISCSIGYTCLDVMNNFKDVVGTSYRQYGPVIVDLFGLLLVSIILTSSIFLVIKTMKLY</sequence>
<accession>A0ABQ0DS94</accession>
<proteinExistence type="predicted"/>
<evidence type="ECO:0008006" key="4">
    <source>
        <dbReference type="Google" id="ProtNLM"/>
    </source>
</evidence>
<keyword evidence="1" id="KW-0812">Transmembrane</keyword>
<organism evidence="2 3">
    <name type="scientific">Entamoeba nuttalli</name>
    <dbReference type="NCBI Taxonomy" id="412467"/>
    <lineage>
        <taxon>Eukaryota</taxon>
        <taxon>Amoebozoa</taxon>
        <taxon>Evosea</taxon>
        <taxon>Archamoebae</taxon>
        <taxon>Mastigamoebida</taxon>
        <taxon>Entamoebidae</taxon>
        <taxon>Entamoeba</taxon>
    </lineage>
</organism>
<keyword evidence="3" id="KW-1185">Reference proteome</keyword>
<evidence type="ECO:0000313" key="2">
    <source>
        <dbReference type="EMBL" id="GAB1225724.1"/>
    </source>
</evidence>
<comment type="caution">
    <text evidence="2">The sequence shown here is derived from an EMBL/GenBank/DDBJ whole genome shotgun (WGS) entry which is preliminary data.</text>
</comment>
<reference evidence="2 3" key="1">
    <citation type="journal article" date="2019" name="PLoS Negl. Trop. Dis.">
        <title>Whole genome sequencing of Entamoeba nuttalli reveals mammalian host-related molecular signatures and a novel octapeptide-repeat surface protein.</title>
        <authorList>
            <person name="Tanaka M."/>
            <person name="Makiuchi T."/>
            <person name="Komiyama T."/>
            <person name="Shiina T."/>
            <person name="Osaki K."/>
            <person name="Tachibana H."/>
        </authorList>
    </citation>
    <scope>NUCLEOTIDE SEQUENCE [LARGE SCALE GENOMIC DNA]</scope>
    <source>
        <strain evidence="2 3">P19-061405</strain>
    </source>
</reference>
<dbReference type="EMBL" id="BAAFRS010000259">
    <property type="protein sequence ID" value="GAB1225724.1"/>
    <property type="molecule type" value="Genomic_DNA"/>
</dbReference>